<gene>
    <name evidence="1" type="ORF">MKW98_006820</name>
</gene>
<evidence type="ECO:0000313" key="2">
    <source>
        <dbReference type="Proteomes" id="UP001202328"/>
    </source>
</evidence>
<reference evidence="1" key="1">
    <citation type="submission" date="2022-04" db="EMBL/GenBank/DDBJ databases">
        <title>A functionally conserved STORR gene fusion in Papaver species that diverged 16.8 million years ago.</title>
        <authorList>
            <person name="Catania T."/>
        </authorList>
    </citation>
    <scope>NUCLEOTIDE SEQUENCE</scope>
    <source>
        <strain evidence="1">S-188037</strain>
    </source>
</reference>
<protein>
    <submittedName>
        <fullName evidence="1">Uncharacterized protein</fullName>
    </submittedName>
</protein>
<name>A0AAD4SUL5_9MAGN</name>
<proteinExistence type="predicted"/>
<organism evidence="1 2">
    <name type="scientific">Papaver atlanticum</name>
    <dbReference type="NCBI Taxonomy" id="357466"/>
    <lineage>
        <taxon>Eukaryota</taxon>
        <taxon>Viridiplantae</taxon>
        <taxon>Streptophyta</taxon>
        <taxon>Embryophyta</taxon>
        <taxon>Tracheophyta</taxon>
        <taxon>Spermatophyta</taxon>
        <taxon>Magnoliopsida</taxon>
        <taxon>Ranunculales</taxon>
        <taxon>Papaveraceae</taxon>
        <taxon>Papaveroideae</taxon>
        <taxon>Papaver</taxon>
    </lineage>
</organism>
<accession>A0AAD4SUL5</accession>
<evidence type="ECO:0000313" key="1">
    <source>
        <dbReference type="EMBL" id="KAI3922689.1"/>
    </source>
</evidence>
<dbReference type="EMBL" id="JAJJMB010008592">
    <property type="protein sequence ID" value="KAI3922689.1"/>
    <property type="molecule type" value="Genomic_DNA"/>
</dbReference>
<sequence length="78" mass="8751">MLSRMPGMNHMCQNDSNYVSSDQVFLRAVSVVSGKEVSSILVHTLSMFSNGFPEHPFQTSSIHIRLVKTGNENHLMEN</sequence>
<dbReference type="Proteomes" id="UP001202328">
    <property type="component" value="Unassembled WGS sequence"/>
</dbReference>
<keyword evidence="2" id="KW-1185">Reference proteome</keyword>
<dbReference type="AlphaFoldDB" id="A0AAD4SUL5"/>
<comment type="caution">
    <text evidence="1">The sequence shown here is derived from an EMBL/GenBank/DDBJ whole genome shotgun (WGS) entry which is preliminary data.</text>
</comment>